<dbReference type="AlphaFoldDB" id="A0A4Z2GJA3"/>
<sequence>MMEVYGEEEMLGKWQKDGQETIIHEEWNKRVCLPLRQQLVVFDVLVPLEVYSSPFLQCYYRPSNWTLLSHKLSCSWGSKVAGVVISLRPLAQ</sequence>
<protein>
    <submittedName>
        <fullName evidence="1">Uncharacterized protein</fullName>
    </submittedName>
</protein>
<organism evidence="1 2">
    <name type="scientific">Liparis tanakae</name>
    <name type="common">Tanaka's snailfish</name>
    <dbReference type="NCBI Taxonomy" id="230148"/>
    <lineage>
        <taxon>Eukaryota</taxon>
        <taxon>Metazoa</taxon>
        <taxon>Chordata</taxon>
        <taxon>Craniata</taxon>
        <taxon>Vertebrata</taxon>
        <taxon>Euteleostomi</taxon>
        <taxon>Actinopterygii</taxon>
        <taxon>Neopterygii</taxon>
        <taxon>Teleostei</taxon>
        <taxon>Neoteleostei</taxon>
        <taxon>Acanthomorphata</taxon>
        <taxon>Eupercaria</taxon>
        <taxon>Perciformes</taxon>
        <taxon>Cottioidei</taxon>
        <taxon>Cottales</taxon>
        <taxon>Liparidae</taxon>
        <taxon>Liparis</taxon>
    </lineage>
</organism>
<dbReference type="Proteomes" id="UP000314294">
    <property type="component" value="Unassembled WGS sequence"/>
</dbReference>
<evidence type="ECO:0000313" key="1">
    <source>
        <dbReference type="EMBL" id="TNN52812.1"/>
    </source>
</evidence>
<comment type="caution">
    <text evidence="1">The sequence shown here is derived from an EMBL/GenBank/DDBJ whole genome shotgun (WGS) entry which is preliminary data.</text>
</comment>
<gene>
    <name evidence="1" type="ORF">EYF80_036986</name>
</gene>
<name>A0A4Z2GJA3_9TELE</name>
<reference evidence="1 2" key="1">
    <citation type="submission" date="2019-03" db="EMBL/GenBank/DDBJ databases">
        <title>First draft genome of Liparis tanakae, snailfish: a comprehensive survey of snailfish specific genes.</title>
        <authorList>
            <person name="Kim W."/>
            <person name="Song I."/>
            <person name="Jeong J.-H."/>
            <person name="Kim D."/>
            <person name="Kim S."/>
            <person name="Ryu S."/>
            <person name="Song J.Y."/>
            <person name="Lee S.K."/>
        </authorList>
    </citation>
    <scope>NUCLEOTIDE SEQUENCE [LARGE SCALE GENOMIC DNA]</scope>
    <source>
        <tissue evidence="1">Muscle</tissue>
    </source>
</reference>
<keyword evidence="2" id="KW-1185">Reference proteome</keyword>
<accession>A0A4Z2GJA3</accession>
<evidence type="ECO:0000313" key="2">
    <source>
        <dbReference type="Proteomes" id="UP000314294"/>
    </source>
</evidence>
<dbReference type="EMBL" id="SRLO01000535">
    <property type="protein sequence ID" value="TNN52812.1"/>
    <property type="molecule type" value="Genomic_DNA"/>
</dbReference>
<proteinExistence type="predicted"/>